<name>A0ABW5JSK3_9FLAO</name>
<dbReference type="EMBL" id="JBHULK010000002">
    <property type="protein sequence ID" value="MFD2534523.1"/>
    <property type="molecule type" value="Genomic_DNA"/>
</dbReference>
<protein>
    <submittedName>
        <fullName evidence="2">DUF3098 domain-containing protein</fullName>
    </submittedName>
</protein>
<organism evidence="2 3">
    <name type="scientific">Gelatiniphilus marinus</name>
    <dbReference type="NCBI Taxonomy" id="1759464"/>
    <lineage>
        <taxon>Bacteria</taxon>
        <taxon>Pseudomonadati</taxon>
        <taxon>Bacteroidota</taxon>
        <taxon>Flavobacteriia</taxon>
        <taxon>Flavobacteriales</taxon>
        <taxon>Flavobacteriaceae</taxon>
        <taxon>Gelatiniphilus</taxon>
    </lineage>
</organism>
<keyword evidence="1" id="KW-0812">Transmembrane</keyword>
<dbReference type="RefSeq" id="WP_388015269.1">
    <property type="nucleotide sequence ID" value="NZ_JBHUDT010000002.1"/>
</dbReference>
<keyword evidence="1" id="KW-1133">Transmembrane helix</keyword>
<evidence type="ECO:0000256" key="1">
    <source>
        <dbReference type="SAM" id="Phobius"/>
    </source>
</evidence>
<reference evidence="3" key="1">
    <citation type="journal article" date="2019" name="Int. J. Syst. Evol. Microbiol.">
        <title>The Global Catalogue of Microorganisms (GCM) 10K type strain sequencing project: providing services to taxonomists for standard genome sequencing and annotation.</title>
        <authorList>
            <consortium name="The Broad Institute Genomics Platform"/>
            <consortium name="The Broad Institute Genome Sequencing Center for Infectious Disease"/>
            <person name="Wu L."/>
            <person name="Ma J."/>
        </authorList>
    </citation>
    <scope>NUCLEOTIDE SEQUENCE [LARGE SCALE GENOMIC DNA]</scope>
    <source>
        <strain evidence="3">KCTC 42903</strain>
    </source>
</reference>
<keyword evidence="3" id="KW-1185">Reference proteome</keyword>
<feature type="transmembrane region" description="Helical" evidence="1">
    <location>
        <begin position="21"/>
        <end position="41"/>
    </location>
</feature>
<feature type="transmembrane region" description="Helical" evidence="1">
    <location>
        <begin position="61"/>
        <end position="79"/>
    </location>
</feature>
<sequence>MGENKRKESTKPVFVFGKKNYKFMFIGLACIAVGFILMAGGGSEDPNVFNPDIFSWRRIRLAPTLILVGFGIQVYAILLNPDKSNSKK</sequence>
<dbReference type="Proteomes" id="UP001597441">
    <property type="component" value="Unassembled WGS sequence"/>
</dbReference>
<proteinExistence type="predicted"/>
<comment type="caution">
    <text evidence="2">The sequence shown here is derived from an EMBL/GenBank/DDBJ whole genome shotgun (WGS) entry which is preliminary data.</text>
</comment>
<evidence type="ECO:0000313" key="3">
    <source>
        <dbReference type="Proteomes" id="UP001597441"/>
    </source>
</evidence>
<gene>
    <name evidence="2" type="ORF">ACFSQS_05345</name>
</gene>
<accession>A0ABW5JSK3</accession>
<dbReference type="InterPro" id="IPR021448">
    <property type="entry name" value="DUF3098"/>
</dbReference>
<dbReference type="Pfam" id="PF11297">
    <property type="entry name" value="DUF3098"/>
    <property type="match status" value="1"/>
</dbReference>
<keyword evidence="1" id="KW-0472">Membrane</keyword>
<evidence type="ECO:0000313" key="2">
    <source>
        <dbReference type="EMBL" id="MFD2534523.1"/>
    </source>
</evidence>